<feature type="compositionally biased region" description="Pro residues" evidence="1">
    <location>
        <begin position="108"/>
        <end position="121"/>
    </location>
</feature>
<accession>A0A5C2S8U7</accession>
<evidence type="ECO:0000313" key="2">
    <source>
        <dbReference type="EMBL" id="RPD59589.1"/>
    </source>
</evidence>
<dbReference type="AlphaFoldDB" id="A0A5C2S8U7"/>
<feature type="compositionally biased region" description="Low complexity" evidence="1">
    <location>
        <begin position="638"/>
        <end position="679"/>
    </location>
</feature>
<evidence type="ECO:0000256" key="1">
    <source>
        <dbReference type="SAM" id="MobiDB-lite"/>
    </source>
</evidence>
<feature type="compositionally biased region" description="Low complexity" evidence="1">
    <location>
        <begin position="432"/>
        <end position="443"/>
    </location>
</feature>
<feature type="compositionally biased region" description="Low complexity" evidence="1">
    <location>
        <begin position="451"/>
        <end position="461"/>
    </location>
</feature>
<proteinExistence type="predicted"/>
<evidence type="ECO:0000313" key="3">
    <source>
        <dbReference type="Proteomes" id="UP000313359"/>
    </source>
</evidence>
<protein>
    <submittedName>
        <fullName evidence="2">Uncharacterized protein</fullName>
    </submittedName>
</protein>
<feature type="compositionally biased region" description="Polar residues" evidence="1">
    <location>
        <begin position="915"/>
        <end position="925"/>
    </location>
</feature>
<feature type="compositionally biased region" description="Polar residues" evidence="1">
    <location>
        <begin position="491"/>
        <end position="510"/>
    </location>
</feature>
<organism evidence="2 3">
    <name type="scientific">Lentinus tigrinus ALCF2SS1-6</name>
    <dbReference type="NCBI Taxonomy" id="1328759"/>
    <lineage>
        <taxon>Eukaryota</taxon>
        <taxon>Fungi</taxon>
        <taxon>Dikarya</taxon>
        <taxon>Basidiomycota</taxon>
        <taxon>Agaricomycotina</taxon>
        <taxon>Agaricomycetes</taxon>
        <taxon>Polyporales</taxon>
        <taxon>Polyporaceae</taxon>
        <taxon>Lentinus</taxon>
    </lineage>
</organism>
<feature type="compositionally biased region" description="Low complexity" evidence="1">
    <location>
        <begin position="895"/>
        <end position="908"/>
    </location>
</feature>
<feature type="compositionally biased region" description="Pro residues" evidence="1">
    <location>
        <begin position="372"/>
        <end position="382"/>
    </location>
</feature>
<dbReference type="Proteomes" id="UP000313359">
    <property type="component" value="Unassembled WGS sequence"/>
</dbReference>
<feature type="compositionally biased region" description="Low complexity" evidence="1">
    <location>
        <begin position="173"/>
        <end position="183"/>
    </location>
</feature>
<feature type="compositionally biased region" description="Low complexity" evidence="1">
    <location>
        <begin position="296"/>
        <end position="315"/>
    </location>
</feature>
<feature type="compositionally biased region" description="Low complexity" evidence="1">
    <location>
        <begin position="610"/>
        <end position="628"/>
    </location>
</feature>
<dbReference type="EMBL" id="ML122269">
    <property type="protein sequence ID" value="RPD59589.1"/>
    <property type="molecule type" value="Genomic_DNA"/>
</dbReference>
<name>A0A5C2S8U7_9APHY</name>
<feature type="region of interest" description="Disordered" evidence="1">
    <location>
        <begin position="265"/>
        <end position="930"/>
    </location>
</feature>
<feature type="region of interest" description="Disordered" evidence="1">
    <location>
        <begin position="1"/>
        <end position="237"/>
    </location>
</feature>
<dbReference type="OrthoDB" id="3168445at2759"/>
<keyword evidence="3" id="KW-1185">Reference proteome</keyword>
<sequence length="969" mass="101670">MSSGRKPRYALFSVGRNKASPARTASVKRASLRASVVRTEAPKLHLAFQGERDAAGCKPPANPAPSLTTRDISRPQPESSPDNMKDTPLPSLPSDSAPARKPRELAFHPPPETRPPRPPPTSTMSPPERQSGPSRAPRHSVTMPQPTAPPQQGNFFRRLTSKIRSSAPHHNESSQTQPHSQPSHEPKRKGTILRLPSLPKAPPPAAPPNDFTSAEQRQAALRARGLIPASSTAQRRFRDAEGFMMPLSEQEAEIDRRFAVVVPRTSFSEDEDASGSEARKIREAWLAKQHAATGDSSQSQSAGESASGHDATSTSDDSDEAPRKSDAIARASKDGTMGDKSPARATFVRATTLSPNMGEIVIGGGSVCVSPAPAPSPPPPGSPLEATVEDFHTAPNTPSRLEDVLSARHSASADRPRAASPPAPTPTPARVPPNSTATVGAAHTHAHTHSQEPSTPSSHSSAVTEKVSRWLRTSSDTPVSPTASSSAPILSPSQTHSSPLSESPRQSLDETQTQTPVAATPTPTGTVRARKEKPPPIIVTAHRSTPDSHSHPKVPQAAQVLALTIAAPSDSEASTEDEGRPSLETRTRGRGLHVHVSTGAGPPRLAHDISTSSDGTTTNTTTYTTTTGGSAGTGTGTGATTTSGRSRTNTVPALSPTRTVSSSGASSALPTPTTTSCAPMRDASISRGSTSQSSDGGHGETRVRVRARRGTTGGEMGANANGNGNGKAKARERAAGGVIMEEYSETEPSSEGGEGGGEFGVPPVLPPKQEGGGGAGGPRLRPQPSGRAQMLEAQTKAGNRISFSLFGKKSLDSSPVAGHRSPATRAEEDLSQMPSRDTRTSSSMMSLRRAFTSSKPRPKSTLELSPVAEQSQGQGVGRKKSKMFDASHLPAIPTSQPQSQSQSQSQSQYRRQHHQATSSVSSDGKTTGVGLRPRQAVAPTIHSRGSILHQAHFIEDEESRRLSEMAFLT</sequence>
<feature type="compositionally biased region" description="Basic and acidic residues" evidence="1">
    <location>
        <begin position="400"/>
        <end position="417"/>
    </location>
</feature>
<feature type="compositionally biased region" description="Low complexity" evidence="1">
    <location>
        <begin position="473"/>
        <end position="488"/>
    </location>
</feature>
<feature type="compositionally biased region" description="Polar residues" evidence="1">
    <location>
        <begin position="65"/>
        <end position="82"/>
    </location>
</feature>
<feature type="compositionally biased region" description="Low complexity" evidence="1">
    <location>
        <begin position="511"/>
        <end position="527"/>
    </location>
</feature>
<feature type="compositionally biased region" description="Pro residues" evidence="1">
    <location>
        <begin position="419"/>
        <end position="431"/>
    </location>
</feature>
<feature type="compositionally biased region" description="Polar residues" evidence="1">
    <location>
        <begin position="142"/>
        <end position="154"/>
    </location>
</feature>
<reference evidence="2" key="1">
    <citation type="journal article" date="2018" name="Genome Biol. Evol.">
        <title>Genomics and development of Lentinus tigrinus, a white-rot wood-decaying mushroom with dimorphic fruiting bodies.</title>
        <authorList>
            <person name="Wu B."/>
            <person name="Xu Z."/>
            <person name="Knudson A."/>
            <person name="Carlson A."/>
            <person name="Chen N."/>
            <person name="Kovaka S."/>
            <person name="LaButti K."/>
            <person name="Lipzen A."/>
            <person name="Pennachio C."/>
            <person name="Riley R."/>
            <person name="Schakwitz W."/>
            <person name="Umezawa K."/>
            <person name="Ohm R.A."/>
            <person name="Grigoriev I.V."/>
            <person name="Nagy L.G."/>
            <person name="Gibbons J."/>
            <person name="Hibbett D."/>
        </authorList>
    </citation>
    <scope>NUCLEOTIDE SEQUENCE [LARGE SCALE GENOMIC DNA]</scope>
    <source>
        <strain evidence="2">ALCF2SS1-6</strain>
    </source>
</reference>
<gene>
    <name evidence="2" type="ORF">L227DRAFT_611820</name>
</gene>
<feature type="compositionally biased region" description="Basic and acidic residues" evidence="1">
    <location>
        <begin position="577"/>
        <end position="587"/>
    </location>
</feature>
<feature type="compositionally biased region" description="Polar residues" evidence="1">
    <location>
        <begin position="686"/>
        <end position="695"/>
    </location>
</feature>
<feature type="compositionally biased region" description="Low complexity" evidence="1">
    <location>
        <begin position="88"/>
        <end position="99"/>
    </location>
</feature>
<feature type="compositionally biased region" description="Basic and acidic residues" evidence="1">
    <location>
        <begin position="320"/>
        <end position="337"/>
    </location>
</feature>
<feature type="compositionally biased region" description="Low complexity" evidence="1">
    <location>
        <begin position="840"/>
        <end position="849"/>
    </location>
</feature>